<dbReference type="Gene3D" id="3.30.465.10">
    <property type="match status" value="1"/>
</dbReference>
<protein>
    <submittedName>
        <fullName evidence="4">Oxidoreductase</fullName>
    </submittedName>
</protein>
<dbReference type="PANTHER" id="PTHR43762">
    <property type="entry name" value="L-GULONOLACTONE OXIDASE"/>
    <property type="match status" value="1"/>
</dbReference>
<evidence type="ECO:0000313" key="5">
    <source>
        <dbReference type="Proteomes" id="UP001157440"/>
    </source>
</evidence>
<sequence length="440" mass="47932">MMLSGWGNYPRVDCAVLRPRDTEQVMDTIGARSTLIARGAGRSYGDAALNRAATVVVTRLNRIASFDPSSGVVTCEAGTTLDELIEVFLPRGWFPWVTPGTRFVTVGGAIASDVHGKNHHLDGTFGRHVISIDLALADGSVVRCSDNENPDLFAATQGGMGLTGVILRATFRLRPVETDLVVQDTTRTQNLSETLHALEDASESTYSVAWIDCLARGPALGRGVVYRGEHATLGDLLPDRGGRAYGTAPIRSRTVPASPPSFALNRYSMGALNAVYYRRAKTGRALVSYQTFFYPLDALLHWNRIYGRQGFVQHQCVLPLASCAEALRELLTMIAARGTGSFLAVLKLCGEAARGPLSFPFRGYTLALDFQATAGNFSLLTELDEVVAAHGGRLYLAKDARGGAGLLRDGYPRLDEFSRTRDRYDPRRRFRSVQSERLGL</sequence>
<dbReference type="RefSeq" id="WP_238196809.1">
    <property type="nucleotide sequence ID" value="NZ_BPQZ01000013.1"/>
</dbReference>
<dbReference type="Proteomes" id="UP001157440">
    <property type="component" value="Unassembled WGS sequence"/>
</dbReference>
<evidence type="ECO:0000259" key="3">
    <source>
        <dbReference type="PROSITE" id="PS51387"/>
    </source>
</evidence>
<dbReference type="EMBL" id="BSPL01000019">
    <property type="protein sequence ID" value="GLS71855.1"/>
    <property type="molecule type" value="Genomic_DNA"/>
</dbReference>
<evidence type="ECO:0000256" key="2">
    <source>
        <dbReference type="ARBA" id="ARBA00023002"/>
    </source>
</evidence>
<reference evidence="5" key="1">
    <citation type="journal article" date="2019" name="Int. J. Syst. Evol. Microbiol.">
        <title>The Global Catalogue of Microorganisms (GCM) 10K type strain sequencing project: providing services to taxonomists for standard genome sequencing and annotation.</title>
        <authorList>
            <consortium name="The Broad Institute Genomics Platform"/>
            <consortium name="The Broad Institute Genome Sequencing Center for Infectious Disease"/>
            <person name="Wu L."/>
            <person name="Ma J."/>
        </authorList>
    </citation>
    <scope>NUCLEOTIDE SEQUENCE [LARGE SCALE GENOMIC DNA]</scope>
    <source>
        <strain evidence="5">NBRC 103632</strain>
    </source>
</reference>
<comment type="caution">
    <text evidence="4">The sequence shown here is derived from an EMBL/GenBank/DDBJ whole genome shotgun (WGS) entry which is preliminary data.</text>
</comment>
<dbReference type="InterPro" id="IPR007173">
    <property type="entry name" value="ALO_C"/>
</dbReference>
<dbReference type="GO" id="GO:0003885">
    <property type="term" value="F:D-arabinono-1,4-lactone oxidase activity"/>
    <property type="evidence" value="ECO:0007669"/>
    <property type="project" value="InterPro"/>
</dbReference>
<keyword evidence="1" id="KW-0274">FAD</keyword>
<dbReference type="Pfam" id="PF04030">
    <property type="entry name" value="ALO"/>
    <property type="match status" value="1"/>
</dbReference>
<dbReference type="InterPro" id="IPR016171">
    <property type="entry name" value="Vanillyl_alc_oxidase_C-sub2"/>
</dbReference>
<dbReference type="PANTHER" id="PTHR43762:SF1">
    <property type="entry name" value="D-ARABINONO-1,4-LACTONE OXIDASE"/>
    <property type="match status" value="1"/>
</dbReference>
<dbReference type="InterPro" id="IPR010031">
    <property type="entry name" value="FAD_lactone_oxidase-like"/>
</dbReference>
<name>A0AA37TEN1_9HYPH</name>
<dbReference type="PROSITE" id="PS51387">
    <property type="entry name" value="FAD_PCMH"/>
    <property type="match status" value="1"/>
</dbReference>
<dbReference type="Gene3D" id="1.10.45.10">
    <property type="entry name" value="Vanillyl-alcohol Oxidase, Chain A, domain 4"/>
    <property type="match status" value="1"/>
</dbReference>
<dbReference type="GO" id="GO:0071949">
    <property type="term" value="F:FAD binding"/>
    <property type="evidence" value="ECO:0007669"/>
    <property type="project" value="InterPro"/>
</dbReference>
<dbReference type="Pfam" id="PF01565">
    <property type="entry name" value="FAD_binding_4"/>
    <property type="match status" value="1"/>
</dbReference>
<dbReference type="AlphaFoldDB" id="A0AA37TEN1"/>
<gene>
    <name evidence="4" type="ORF">GCM10007890_38680</name>
</gene>
<accession>A0AA37TEN1</accession>
<dbReference type="GO" id="GO:0016020">
    <property type="term" value="C:membrane"/>
    <property type="evidence" value="ECO:0007669"/>
    <property type="project" value="InterPro"/>
</dbReference>
<keyword evidence="1" id="KW-0285">Flavoprotein</keyword>
<dbReference type="InterPro" id="IPR016166">
    <property type="entry name" value="FAD-bd_PCMH"/>
</dbReference>
<dbReference type="InterPro" id="IPR036318">
    <property type="entry name" value="FAD-bd_PCMH-like_sf"/>
</dbReference>
<dbReference type="InterPro" id="IPR016169">
    <property type="entry name" value="FAD-bd_PCMH_sub2"/>
</dbReference>
<organism evidence="4 5">
    <name type="scientific">Methylobacterium tardum</name>
    <dbReference type="NCBI Taxonomy" id="374432"/>
    <lineage>
        <taxon>Bacteria</taxon>
        <taxon>Pseudomonadati</taxon>
        <taxon>Pseudomonadota</taxon>
        <taxon>Alphaproteobacteria</taxon>
        <taxon>Hyphomicrobiales</taxon>
        <taxon>Methylobacteriaceae</taxon>
        <taxon>Methylobacterium</taxon>
    </lineage>
</organism>
<dbReference type="InterPro" id="IPR006094">
    <property type="entry name" value="Oxid_FAD_bind_N"/>
</dbReference>
<evidence type="ECO:0000313" key="4">
    <source>
        <dbReference type="EMBL" id="GLS71855.1"/>
    </source>
</evidence>
<proteinExistence type="predicted"/>
<evidence type="ECO:0000256" key="1">
    <source>
        <dbReference type="ARBA" id="ARBA00022827"/>
    </source>
</evidence>
<keyword evidence="2" id="KW-0560">Oxidoreductase</keyword>
<keyword evidence="5" id="KW-1185">Reference proteome</keyword>
<dbReference type="SUPFAM" id="SSF56176">
    <property type="entry name" value="FAD-binding/transporter-associated domain-like"/>
    <property type="match status" value="1"/>
</dbReference>
<feature type="domain" description="FAD-binding PCMH-type" evidence="3">
    <location>
        <begin position="9"/>
        <end position="176"/>
    </location>
</feature>